<reference evidence="2 3" key="1">
    <citation type="journal article" date="2018" name="Science">
        <title>The opium poppy genome and morphinan production.</title>
        <authorList>
            <person name="Guo L."/>
            <person name="Winzer T."/>
            <person name="Yang X."/>
            <person name="Li Y."/>
            <person name="Ning Z."/>
            <person name="He Z."/>
            <person name="Teodor R."/>
            <person name="Lu Y."/>
            <person name="Bowser T.A."/>
            <person name="Graham I.A."/>
            <person name="Ye K."/>
        </authorList>
    </citation>
    <scope>NUCLEOTIDE SEQUENCE [LARGE SCALE GENOMIC DNA]</scope>
    <source>
        <strain evidence="3">cv. HN1</strain>
        <tissue evidence="2">Leaves</tissue>
    </source>
</reference>
<proteinExistence type="predicted"/>
<dbReference type="EMBL" id="CM010719">
    <property type="protein sequence ID" value="RZC62093.1"/>
    <property type="molecule type" value="Genomic_DNA"/>
</dbReference>
<evidence type="ECO:0000256" key="1">
    <source>
        <dbReference type="SAM" id="Phobius"/>
    </source>
</evidence>
<dbReference type="AlphaFoldDB" id="A0A4Y7JLY4"/>
<accession>A0A4Y7JLY4</accession>
<gene>
    <name evidence="2" type="ORF">C5167_023874</name>
</gene>
<protein>
    <submittedName>
        <fullName evidence="2">Uncharacterized protein</fullName>
    </submittedName>
</protein>
<dbReference type="Gramene" id="RZC62093">
    <property type="protein sequence ID" value="RZC62093"/>
    <property type="gene ID" value="C5167_023874"/>
</dbReference>
<keyword evidence="3" id="KW-1185">Reference proteome</keyword>
<feature type="transmembrane region" description="Helical" evidence="1">
    <location>
        <begin position="82"/>
        <end position="102"/>
    </location>
</feature>
<evidence type="ECO:0000313" key="3">
    <source>
        <dbReference type="Proteomes" id="UP000316621"/>
    </source>
</evidence>
<sequence>MKTLTVVGFFRGMGNSQYYIYKLLIAGSLVTGLYIDFVNFAAEAHRYGHVGYGSGEKGQKVAREIGFRTGCWLLHWIFKQVLFVAFCGDVVVVLDMVVAEYLSSLKAPRMEVTPKMLEFMRNLRKVSRGNALVYVTEISSGVLLCPNIATRGLTLLVWIWTCRLQEKPVQLKKDNVEKQVEALTWHLQLIALGMFKVLRVKCYY</sequence>
<keyword evidence="1" id="KW-0472">Membrane</keyword>
<feature type="transmembrane region" description="Helical" evidence="1">
    <location>
        <begin position="20"/>
        <end position="42"/>
    </location>
</feature>
<organism evidence="2 3">
    <name type="scientific">Papaver somniferum</name>
    <name type="common">Opium poppy</name>
    <dbReference type="NCBI Taxonomy" id="3469"/>
    <lineage>
        <taxon>Eukaryota</taxon>
        <taxon>Viridiplantae</taxon>
        <taxon>Streptophyta</taxon>
        <taxon>Embryophyta</taxon>
        <taxon>Tracheophyta</taxon>
        <taxon>Spermatophyta</taxon>
        <taxon>Magnoliopsida</taxon>
        <taxon>Ranunculales</taxon>
        <taxon>Papaveraceae</taxon>
        <taxon>Papaveroideae</taxon>
        <taxon>Papaver</taxon>
    </lineage>
</organism>
<evidence type="ECO:0000313" key="2">
    <source>
        <dbReference type="EMBL" id="RZC62093.1"/>
    </source>
</evidence>
<keyword evidence="1" id="KW-1133">Transmembrane helix</keyword>
<dbReference type="Proteomes" id="UP000316621">
    <property type="component" value="Chromosome 5"/>
</dbReference>
<keyword evidence="1" id="KW-0812">Transmembrane</keyword>
<name>A0A4Y7JLY4_PAPSO</name>